<evidence type="ECO:0000313" key="4">
    <source>
        <dbReference type="Proteomes" id="UP000027345"/>
    </source>
</evidence>
<comment type="caution">
    <text evidence="3">The sequence shown here is derived from an EMBL/GenBank/DDBJ whole genome shotgun (WGS) entry which is preliminary data.</text>
</comment>
<keyword evidence="4" id="KW-1185">Reference proteome</keyword>
<reference evidence="3 4" key="1">
    <citation type="submission" date="2014-05" db="EMBL/GenBank/DDBJ databases">
        <title>Draft genome sequence of Amycolatopsis rifamycinica DSM 46095.</title>
        <authorList>
            <person name="Lal R."/>
            <person name="Saxena A."/>
            <person name="Kumari R."/>
            <person name="Mukherjee U."/>
            <person name="Singh P."/>
            <person name="Sangwan N."/>
            <person name="Mahato N.K."/>
        </authorList>
    </citation>
    <scope>NUCLEOTIDE SEQUENCE [LARGE SCALE GENOMIC DNA]</scope>
    <source>
        <strain evidence="3 4">DSM 46095</strain>
    </source>
</reference>
<accession>A0A066U6E9</accession>
<dbReference type="EMBL" id="JMQI01000028">
    <property type="protein sequence ID" value="KDN21447.1"/>
    <property type="molecule type" value="Genomic_DNA"/>
</dbReference>
<sequence length="327" mass="35288">MTDHELATKLKELAETPAPPPRLDIDRARRMGRRRRRVRTTALVLGCAAVVTAGGVTAVSVLRPAPPVATAPVVASSTPASVAPAPTDNPIVAKASFGWLPEQIKGIEYAVGAHGDTALAIGRGELAPMIWLSVYDQEPNNPPGLGRQATRIPVRIGGRDGHWLTTDPNDPLNHGESYLNWRTPDGRWARLHAYYLAVPDLQEVLTRVAAGVTFANRAVPLPLRITSLPDTFHLTDGYLSRRPDRDGVPWRLVLQYSVNGGLATINVLPPGGPLEGVGEQKCETKNALKVCVAFDQPKAMGITAKELLSRITSLGRDETEWTAHVFG</sequence>
<organism evidence="3 4">
    <name type="scientific">Amycolatopsis rifamycinica</name>
    <dbReference type="NCBI Taxonomy" id="287986"/>
    <lineage>
        <taxon>Bacteria</taxon>
        <taxon>Bacillati</taxon>
        <taxon>Actinomycetota</taxon>
        <taxon>Actinomycetes</taxon>
        <taxon>Pseudonocardiales</taxon>
        <taxon>Pseudonocardiaceae</taxon>
        <taxon>Amycolatopsis</taxon>
    </lineage>
</organism>
<feature type="transmembrane region" description="Helical" evidence="2">
    <location>
        <begin position="40"/>
        <end position="62"/>
    </location>
</feature>
<feature type="region of interest" description="Disordered" evidence="1">
    <location>
        <begin position="1"/>
        <end position="25"/>
    </location>
</feature>
<dbReference type="STRING" id="287986.DV20_16310"/>
<evidence type="ECO:0000313" key="3">
    <source>
        <dbReference type="EMBL" id="KDN21447.1"/>
    </source>
</evidence>
<proteinExistence type="predicted"/>
<dbReference type="Proteomes" id="UP000027345">
    <property type="component" value="Unassembled WGS sequence"/>
</dbReference>
<dbReference type="OrthoDB" id="5185175at2"/>
<keyword evidence="2" id="KW-0472">Membrane</keyword>
<gene>
    <name evidence="3" type="ORF">DV20_16310</name>
</gene>
<feature type="compositionally biased region" description="Basic and acidic residues" evidence="1">
    <location>
        <begin position="1"/>
        <end position="14"/>
    </location>
</feature>
<keyword evidence="2" id="KW-1133">Transmembrane helix</keyword>
<dbReference type="AlphaFoldDB" id="A0A066U6E9"/>
<dbReference type="eggNOG" id="ENOG503361C">
    <property type="taxonomic scope" value="Bacteria"/>
</dbReference>
<evidence type="ECO:0000256" key="1">
    <source>
        <dbReference type="SAM" id="MobiDB-lite"/>
    </source>
</evidence>
<name>A0A066U6E9_9PSEU</name>
<evidence type="ECO:0000256" key="2">
    <source>
        <dbReference type="SAM" id="Phobius"/>
    </source>
</evidence>
<protein>
    <submittedName>
        <fullName evidence="3">Uncharacterized protein</fullName>
    </submittedName>
</protein>
<keyword evidence="2" id="KW-0812">Transmembrane</keyword>
<dbReference type="RefSeq" id="WP_043780847.1">
    <property type="nucleotide sequence ID" value="NZ_JMQI01000028.1"/>
</dbReference>